<keyword evidence="11" id="KW-1185">Reference proteome</keyword>
<dbReference type="PROSITE" id="PS00107">
    <property type="entry name" value="PROTEIN_KINASE_ATP"/>
    <property type="match status" value="1"/>
</dbReference>
<evidence type="ECO:0000256" key="7">
    <source>
        <dbReference type="PROSITE-ProRule" id="PRU10141"/>
    </source>
</evidence>
<dbReference type="FunFam" id="1.10.510.10:FF:000571">
    <property type="entry name" value="Maternal embryonic leucine zipper kinase"/>
    <property type="match status" value="1"/>
</dbReference>
<evidence type="ECO:0000256" key="3">
    <source>
        <dbReference type="ARBA" id="ARBA00022679"/>
    </source>
</evidence>
<keyword evidence="3" id="KW-0808">Transferase</keyword>
<evidence type="ECO:0000256" key="4">
    <source>
        <dbReference type="ARBA" id="ARBA00022741"/>
    </source>
</evidence>
<dbReference type="Proteomes" id="UP001162131">
    <property type="component" value="Unassembled WGS sequence"/>
</dbReference>
<evidence type="ECO:0000256" key="2">
    <source>
        <dbReference type="ARBA" id="ARBA00022527"/>
    </source>
</evidence>
<dbReference type="GO" id="GO:0005524">
    <property type="term" value="F:ATP binding"/>
    <property type="evidence" value="ECO:0007669"/>
    <property type="project" value="UniProtKB-UniRule"/>
</dbReference>
<keyword evidence="5" id="KW-0418">Kinase</keyword>
<dbReference type="InterPro" id="IPR017441">
    <property type="entry name" value="Protein_kinase_ATP_BS"/>
</dbReference>
<dbReference type="SUPFAM" id="SSF103243">
    <property type="entry name" value="KA1-like"/>
    <property type="match status" value="1"/>
</dbReference>
<dbReference type="PROSITE" id="PS00108">
    <property type="entry name" value="PROTEIN_KINASE_ST"/>
    <property type="match status" value="1"/>
</dbReference>
<dbReference type="EMBL" id="CAJZBQ010000021">
    <property type="protein sequence ID" value="CAG9318985.1"/>
    <property type="molecule type" value="Genomic_DNA"/>
</dbReference>
<dbReference type="InterPro" id="IPR011009">
    <property type="entry name" value="Kinase-like_dom_sf"/>
</dbReference>
<dbReference type="InterPro" id="IPR028375">
    <property type="entry name" value="KA1/Ssp2_C"/>
</dbReference>
<dbReference type="GO" id="GO:0005737">
    <property type="term" value="C:cytoplasm"/>
    <property type="evidence" value="ECO:0007669"/>
    <property type="project" value="TreeGrafter"/>
</dbReference>
<evidence type="ECO:0000256" key="1">
    <source>
        <dbReference type="ARBA" id="ARBA00011245"/>
    </source>
</evidence>
<dbReference type="InterPro" id="IPR000719">
    <property type="entry name" value="Prot_kinase_dom"/>
</dbReference>
<evidence type="ECO:0000256" key="6">
    <source>
        <dbReference type="ARBA" id="ARBA00022840"/>
    </source>
</evidence>
<organism evidence="10 11">
    <name type="scientific">Blepharisma stoltei</name>
    <dbReference type="NCBI Taxonomy" id="1481888"/>
    <lineage>
        <taxon>Eukaryota</taxon>
        <taxon>Sar</taxon>
        <taxon>Alveolata</taxon>
        <taxon>Ciliophora</taxon>
        <taxon>Postciliodesmatophora</taxon>
        <taxon>Heterotrichea</taxon>
        <taxon>Heterotrichida</taxon>
        <taxon>Blepharismidae</taxon>
        <taxon>Blepharisma</taxon>
    </lineage>
</organism>
<dbReference type="Pfam" id="PF00069">
    <property type="entry name" value="Pkinase"/>
    <property type="match status" value="1"/>
</dbReference>
<comment type="similarity">
    <text evidence="8">Belongs to the protein kinase superfamily.</text>
</comment>
<feature type="binding site" evidence="7">
    <location>
        <position position="36"/>
    </location>
    <ligand>
        <name>ATP</name>
        <dbReference type="ChEBI" id="CHEBI:30616"/>
    </ligand>
</feature>
<protein>
    <recommendedName>
        <fullName evidence="9">Protein kinase domain-containing protein</fullName>
    </recommendedName>
</protein>
<keyword evidence="4 7" id="KW-0547">Nucleotide-binding</keyword>
<dbReference type="SUPFAM" id="SSF56112">
    <property type="entry name" value="Protein kinase-like (PK-like)"/>
    <property type="match status" value="1"/>
</dbReference>
<sequence>MSELENYRILGPLGRGTFGLVKLAEHLETKTKVALKFLKKKTISEKSMISKVKREIKILKKFQHPHVIKLYEVIDTCTTFILVLEYLPRGELYNYLEKKGKLLEDEARIFVEQILSGLEFCHSHRLVHRDIKPENLLLDLNGNIKIADFGLSNAIRDGEFLSTSCGSPNYAAPEVISGNKYCGPEVDIWSTGVVLYALLTGALPFDDTSIPALFTKIKSGKFSIPYHISADARDLLCRMLNPDPVGRITIQQIKGHPWLYTENLLMKKDTKDFAVSYKLLLNQKLCSETAKFDGVKRTSLVKDDTLESSGGDLSTMDSIRGESKELVTLYESPNSWVYGFRTNMDPSKFMVILINSLKESKIEWKIITNFSLDLRYWTQNRSLKMHLIIYKYENSFVLDFKLVKGKVMIFLDCLHRVYQFFNIHTSY</sequence>
<keyword evidence="6 7" id="KW-0067">ATP-binding</keyword>
<evidence type="ECO:0000256" key="5">
    <source>
        <dbReference type="ARBA" id="ARBA00022777"/>
    </source>
</evidence>
<feature type="domain" description="Protein kinase" evidence="9">
    <location>
        <begin position="7"/>
        <end position="259"/>
    </location>
</feature>
<dbReference type="FunFam" id="3.30.200.20:FF:000042">
    <property type="entry name" value="Aurora kinase A"/>
    <property type="match status" value="1"/>
</dbReference>
<gene>
    <name evidence="10" type="ORF">BSTOLATCC_MIC22342</name>
</gene>
<dbReference type="InterPro" id="IPR008271">
    <property type="entry name" value="Ser/Thr_kinase_AS"/>
</dbReference>
<reference evidence="10" key="1">
    <citation type="submission" date="2021-09" db="EMBL/GenBank/DDBJ databases">
        <authorList>
            <consortium name="AG Swart"/>
            <person name="Singh M."/>
            <person name="Singh A."/>
            <person name="Seah K."/>
            <person name="Emmerich C."/>
        </authorList>
    </citation>
    <scope>NUCLEOTIDE SEQUENCE</scope>
    <source>
        <strain evidence="10">ATCC30299</strain>
    </source>
</reference>
<evidence type="ECO:0000313" key="10">
    <source>
        <dbReference type="EMBL" id="CAG9318985.1"/>
    </source>
</evidence>
<dbReference type="GO" id="GO:0004674">
    <property type="term" value="F:protein serine/threonine kinase activity"/>
    <property type="evidence" value="ECO:0007669"/>
    <property type="project" value="UniProtKB-KW"/>
</dbReference>
<comment type="caution">
    <text evidence="10">The sequence shown here is derived from an EMBL/GenBank/DDBJ whole genome shotgun (WGS) entry which is preliminary data.</text>
</comment>
<keyword evidence="2 8" id="KW-0723">Serine/threonine-protein kinase</keyword>
<name>A0AAU9J0X5_9CILI</name>
<dbReference type="PANTHER" id="PTHR24346:SF82">
    <property type="entry name" value="KP78A-RELATED"/>
    <property type="match status" value="1"/>
</dbReference>
<evidence type="ECO:0000259" key="9">
    <source>
        <dbReference type="PROSITE" id="PS50011"/>
    </source>
</evidence>
<dbReference type="SMART" id="SM00220">
    <property type="entry name" value="S_TKc"/>
    <property type="match status" value="1"/>
</dbReference>
<comment type="subunit">
    <text evidence="1">Monomer.</text>
</comment>
<dbReference type="PANTHER" id="PTHR24346">
    <property type="entry name" value="MAP/MICROTUBULE AFFINITY-REGULATING KINASE"/>
    <property type="match status" value="1"/>
</dbReference>
<dbReference type="GO" id="GO:0035556">
    <property type="term" value="P:intracellular signal transduction"/>
    <property type="evidence" value="ECO:0007669"/>
    <property type="project" value="TreeGrafter"/>
</dbReference>
<dbReference type="PROSITE" id="PS50011">
    <property type="entry name" value="PROTEIN_KINASE_DOM"/>
    <property type="match status" value="1"/>
</dbReference>
<dbReference type="AlphaFoldDB" id="A0AAU9J0X5"/>
<dbReference type="Gene3D" id="1.10.510.10">
    <property type="entry name" value="Transferase(Phosphotransferase) domain 1"/>
    <property type="match status" value="1"/>
</dbReference>
<proteinExistence type="inferred from homology"/>
<dbReference type="Gene3D" id="3.30.310.80">
    <property type="entry name" value="Kinase associated domain 1, KA1"/>
    <property type="match status" value="1"/>
</dbReference>
<evidence type="ECO:0000256" key="8">
    <source>
        <dbReference type="RuleBase" id="RU000304"/>
    </source>
</evidence>
<evidence type="ECO:0000313" key="11">
    <source>
        <dbReference type="Proteomes" id="UP001162131"/>
    </source>
</evidence>
<accession>A0AAU9J0X5</accession>